<dbReference type="Proteomes" id="UP000887300">
    <property type="component" value="Unassembled WGS sequence"/>
</dbReference>
<name>A0A8X8GAS4_ACIFI</name>
<dbReference type="AlphaFoldDB" id="A0A8X8GAS4"/>
<protein>
    <submittedName>
        <fullName evidence="1">Uncharacterized protein</fullName>
    </submittedName>
</protein>
<comment type="caution">
    <text evidence="1">The sequence shown here is derived from an EMBL/GenBank/DDBJ whole genome shotgun (WGS) entry which is preliminary data.</text>
</comment>
<accession>A0A8X8GAS4</accession>
<evidence type="ECO:0000313" key="1">
    <source>
        <dbReference type="EMBL" id="MBU2722929.1"/>
    </source>
</evidence>
<organism evidence="1 2">
    <name type="scientific">Acidithiobacillus ferridurans</name>
    <dbReference type="NCBI Taxonomy" id="1232575"/>
    <lineage>
        <taxon>Bacteria</taxon>
        <taxon>Pseudomonadati</taxon>
        <taxon>Pseudomonadota</taxon>
        <taxon>Acidithiobacillia</taxon>
        <taxon>Acidithiobacillales</taxon>
        <taxon>Acidithiobacillaceae</taxon>
        <taxon>Acidithiobacillus</taxon>
    </lineage>
</organism>
<evidence type="ECO:0000313" key="2">
    <source>
        <dbReference type="Proteomes" id="UP000887300"/>
    </source>
</evidence>
<proteinExistence type="predicted"/>
<dbReference type="RefSeq" id="WP_215886116.1">
    <property type="nucleotide sequence ID" value="NZ_CP134225.1"/>
</dbReference>
<gene>
    <name evidence="1" type="ORF">HF568_06835</name>
</gene>
<sequence length="95" mass="10549">MEDGILFVRFDMPTQALDFQRRHIGHVFVSEYGEATWYRAKCGNNNGFTSSSIMTHPTTTGVGGILNPTCLDMGALSRLKALDQYRLLAGELCHP</sequence>
<reference evidence="1" key="1">
    <citation type="journal article" date="2021" name="ISME J.">
        <title>Genomic evolution of the class Acidithiobacillia: deep-branching Proteobacteria living in extreme acidic conditions.</title>
        <authorList>
            <person name="Moya-Beltran A."/>
            <person name="Beard S."/>
            <person name="Rojas-Villalobos C."/>
            <person name="Issotta F."/>
            <person name="Gallardo Y."/>
            <person name="Ulloa R."/>
            <person name="Giaveno A."/>
            <person name="Degli Esposti M."/>
            <person name="Johnson D.B."/>
            <person name="Quatrini R."/>
        </authorList>
    </citation>
    <scope>NUCLEOTIDE SEQUENCE</scope>
    <source>
        <strain evidence="1">DSM 583</strain>
    </source>
</reference>
<dbReference type="EMBL" id="JABBHS010000198">
    <property type="protein sequence ID" value="MBU2722929.1"/>
    <property type="molecule type" value="Genomic_DNA"/>
</dbReference>